<name>A0A0U5J9S2_9BACT</name>
<dbReference type="RefSeq" id="WP_059059727.1">
    <property type="nucleotide sequence ID" value="NZ_LN879502.1"/>
</dbReference>
<feature type="transmembrane region" description="Helical" evidence="1">
    <location>
        <begin position="66"/>
        <end position="87"/>
    </location>
</feature>
<proteinExistence type="predicted"/>
<feature type="transmembrane region" description="Helical" evidence="1">
    <location>
        <begin position="167"/>
        <end position="186"/>
    </location>
</feature>
<sequence length="452" mass="52201">MTHFFDKKLSLFILFFSLPLLFLPKINLISFDSETAGLRIDDFLLFLFGGLLIWSHAMLHKRLYKIEGWILALTFFSILSFMSNRFLVANGFVLLDAKIFYAVRLLEYFLFFYIGALASRFHLGKVFIQGFFVWNFLLMTLQKFNLAGAITVVGYHTDVSSRVQGIASFPSEMGLLLNLLFCYMIYDDSYRSKIVDLFASPFSRYVLRKSYLYWMFGLFGIFVVFTGNRISLVALFICFLGKLKQEVNWKSSGTFVLIGIVTPLVLSILVYLISQTDSISSRSASLFSMKNIQLAHVVWNKIDMTKNPVGNEVIASDDYDMSWWMRIHKWIFVIKVFVHHPEIYLQGLGPGFAWSALDGGILRIFVEYGLIGSFIFWNFFRSLARINMQLKWMTIAFFINMVFFDAYLAYKTMSFFFFAAGYAFETTHRPLIVADKKTGPVNPNMTQQLASL</sequence>
<evidence type="ECO:0008006" key="4">
    <source>
        <dbReference type="Google" id="ProtNLM"/>
    </source>
</evidence>
<keyword evidence="3" id="KW-1185">Reference proteome</keyword>
<feature type="transmembrane region" description="Helical" evidence="1">
    <location>
        <begin position="12"/>
        <end position="31"/>
    </location>
</feature>
<keyword evidence="1" id="KW-0472">Membrane</keyword>
<accession>A0A0U5J9S2</accession>
<evidence type="ECO:0000313" key="2">
    <source>
        <dbReference type="EMBL" id="CUI15821.1"/>
    </source>
</evidence>
<dbReference type="InParanoid" id="A0A0U5J9S2"/>
<reference evidence="3" key="1">
    <citation type="submission" date="2015-09" db="EMBL/GenBank/DDBJ databases">
        <authorList>
            <person name="Bertelli C."/>
        </authorList>
    </citation>
    <scope>NUCLEOTIDE SEQUENCE [LARGE SCALE GENOMIC DNA]</scope>
    <source>
        <strain evidence="3">KNic</strain>
    </source>
</reference>
<feature type="transmembrane region" description="Helical" evidence="1">
    <location>
        <begin position="211"/>
        <end position="243"/>
    </location>
</feature>
<feature type="transmembrane region" description="Helical" evidence="1">
    <location>
        <begin position="43"/>
        <end position="59"/>
    </location>
</feature>
<protein>
    <recommendedName>
        <fullName evidence="4">O-antigen polymerase</fullName>
    </recommendedName>
</protein>
<feature type="transmembrane region" description="Helical" evidence="1">
    <location>
        <begin position="99"/>
        <end position="119"/>
    </location>
</feature>
<feature type="transmembrane region" description="Helical" evidence="1">
    <location>
        <begin position="360"/>
        <end position="380"/>
    </location>
</feature>
<dbReference type="Proteomes" id="UP000069902">
    <property type="component" value="Chromosome cPNK"/>
</dbReference>
<dbReference type="KEGG" id="pnl:PNK_0183"/>
<evidence type="ECO:0000313" key="3">
    <source>
        <dbReference type="Proteomes" id="UP000069902"/>
    </source>
</evidence>
<dbReference type="EMBL" id="LN879502">
    <property type="protein sequence ID" value="CUI15821.1"/>
    <property type="molecule type" value="Genomic_DNA"/>
</dbReference>
<keyword evidence="1" id="KW-1133">Transmembrane helix</keyword>
<feature type="transmembrane region" description="Helical" evidence="1">
    <location>
        <begin position="255"/>
        <end position="273"/>
    </location>
</feature>
<keyword evidence="1" id="KW-0812">Transmembrane</keyword>
<dbReference type="PATRIC" id="fig|389348.3.peg.212"/>
<evidence type="ECO:0000256" key="1">
    <source>
        <dbReference type="SAM" id="Phobius"/>
    </source>
</evidence>
<gene>
    <name evidence="2" type="ORF">PNK_0183</name>
</gene>
<dbReference type="STRING" id="389348.PNK_0183"/>
<feature type="transmembrane region" description="Helical" evidence="1">
    <location>
        <begin position="330"/>
        <end position="348"/>
    </location>
</feature>
<organism evidence="2 3">
    <name type="scientific">Candidatus Protochlamydia naegleriophila</name>
    <dbReference type="NCBI Taxonomy" id="389348"/>
    <lineage>
        <taxon>Bacteria</taxon>
        <taxon>Pseudomonadati</taxon>
        <taxon>Chlamydiota</taxon>
        <taxon>Chlamydiia</taxon>
        <taxon>Parachlamydiales</taxon>
        <taxon>Parachlamydiaceae</taxon>
        <taxon>Candidatus Protochlamydia</taxon>
    </lineage>
</organism>
<dbReference type="AlphaFoldDB" id="A0A0U5J9S2"/>
<feature type="transmembrane region" description="Helical" evidence="1">
    <location>
        <begin position="131"/>
        <end position="155"/>
    </location>
</feature>